<reference evidence="2 3" key="1">
    <citation type="submission" date="2019-07" db="EMBL/GenBank/DDBJ databases">
        <title>Genomics analysis of Aphanomyces spp. identifies a new class of oomycete effector associated with host adaptation.</title>
        <authorList>
            <person name="Gaulin E."/>
        </authorList>
    </citation>
    <scope>NUCLEOTIDE SEQUENCE [LARGE SCALE GENOMIC DNA]</scope>
    <source>
        <strain evidence="2 3">ATCC 201684</strain>
    </source>
</reference>
<dbReference type="GO" id="GO:0005524">
    <property type="term" value="F:ATP binding"/>
    <property type="evidence" value="ECO:0007669"/>
    <property type="project" value="InterPro"/>
</dbReference>
<dbReference type="PANTHER" id="PTHR44167:SF24">
    <property type="entry name" value="SERINE_THREONINE-PROTEIN KINASE CHK2"/>
    <property type="match status" value="1"/>
</dbReference>
<dbReference type="GO" id="GO:0044773">
    <property type="term" value="P:mitotic DNA damage checkpoint signaling"/>
    <property type="evidence" value="ECO:0007669"/>
    <property type="project" value="TreeGrafter"/>
</dbReference>
<sequence>MDKLFNVDNSKHCVEFEIYIVSRIVKAMNPGDTETSFISFWDDLIRNVLNFMLSDVGKSERNSSRSASTEPKRPDYLFIVDSVCVFRGEGKVPGDSIETPRRELVDKLVWSYGDVPYLFGYTAVGYDVRLYALTHVDNVTKAIELAVYNLAHLEGRFRLLLAILNIVRLLRCLAKMCPDSARGEYRVLKRDFGVKLLLDPLYVVKSFPKEAFEVARSHVEAVYTVLREQKVPNVDSLVRVDKKHSEFIFRPRGQARKPANLEELFHALTNVLQALVKLHTVSWMHRDIRWSNVIMNHNDNSWFLIDFMDAAPCPQSSPSGNHLSKAEHAPEIFIDGGSHKTAVDIWSVGFLIGTCEDNVCQSWYDLGGKRTQFHRELMDADPSKRPTAAAALDRLGHFYQEYVGQQVLPKETQDPRKKKQRPN</sequence>
<dbReference type="Proteomes" id="UP000481153">
    <property type="component" value="Unassembled WGS sequence"/>
</dbReference>
<dbReference type="AlphaFoldDB" id="A0A6G0X0S5"/>
<feature type="domain" description="Protein kinase" evidence="1">
    <location>
        <begin position="106"/>
        <end position="423"/>
    </location>
</feature>
<dbReference type="InterPro" id="IPR000719">
    <property type="entry name" value="Prot_kinase_dom"/>
</dbReference>
<organism evidence="2 3">
    <name type="scientific">Aphanomyces euteiches</name>
    <dbReference type="NCBI Taxonomy" id="100861"/>
    <lineage>
        <taxon>Eukaryota</taxon>
        <taxon>Sar</taxon>
        <taxon>Stramenopiles</taxon>
        <taxon>Oomycota</taxon>
        <taxon>Saprolegniomycetes</taxon>
        <taxon>Saprolegniales</taxon>
        <taxon>Verrucalvaceae</taxon>
        <taxon>Aphanomyces</taxon>
    </lineage>
</organism>
<gene>
    <name evidence="2" type="ORF">Ae201684_009729</name>
</gene>
<dbReference type="GO" id="GO:0004674">
    <property type="term" value="F:protein serine/threonine kinase activity"/>
    <property type="evidence" value="ECO:0007669"/>
    <property type="project" value="TreeGrafter"/>
</dbReference>
<evidence type="ECO:0000313" key="3">
    <source>
        <dbReference type="Proteomes" id="UP000481153"/>
    </source>
</evidence>
<dbReference type="Gene3D" id="1.10.510.10">
    <property type="entry name" value="Transferase(Phosphotransferase) domain 1"/>
    <property type="match status" value="1"/>
</dbReference>
<proteinExistence type="predicted"/>
<accession>A0A6G0X0S5</accession>
<evidence type="ECO:0000313" key="2">
    <source>
        <dbReference type="EMBL" id="KAF0733489.1"/>
    </source>
</evidence>
<comment type="caution">
    <text evidence="2">The sequence shown here is derived from an EMBL/GenBank/DDBJ whole genome shotgun (WGS) entry which is preliminary data.</text>
</comment>
<name>A0A6G0X0S5_9STRA</name>
<dbReference type="GO" id="GO:0005634">
    <property type="term" value="C:nucleus"/>
    <property type="evidence" value="ECO:0007669"/>
    <property type="project" value="TreeGrafter"/>
</dbReference>
<dbReference type="VEuPathDB" id="FungiDB:AeMF1_017079"/>
<evidence type="ECO:0000259" key="1">
    <source>
        <dbReference type="PROSITE" id="PS50011"/>
    </source>
</evidence>
<dbReference type="InterPro" id="IPR011009">
    <property type="entry name" value="Kinase-like_dom_sf"/>
</dbReference>
<keyword evidence="3" id="KW-1185">Reference proteome</keyword>
<dbReference type="PANTHER" id="PTHR44167">
    <property type="entry name" value="OVARIAN-SPECIFIC SERINE/THREONINE-PROTEIN KINASE LOK-RELATED"/>
    <property type="match status" value="1"/>
</dbReference>
<dbReference type="SUPFAM" id="SSF56112">
    <property type="entry name" value="Protein kinase-like (PK-like)"/>
    <property type="match status" value="1"/>
</dbReference>
<dbReference type="EMBL" id="VJMJ01000122">
    <property type="protein sequence ID" value="KAF0733489.1"/>
    <property type="molecule type" value="Genomic_DNA"/>
</dbReference>
<protein>
    <recommendedName>
        <fullName evidence="1">Protein kinase domain-containing protein</fullName>
    </recommendedName>
</protein>
<dbReference type="PROSITE" id="PS50011">
    <property type="entry name" value="PROTEIN_KINASE_DOM"/>
    <property type="match status" value="1"/>
</dbReference>
<dbReference type="Pfam" id="PF00069">
    <property type="entry name" value="Pkinase"/>
    <property type="match status" value="1"/>
</dbReference>